<dbReference type="Proteomes" id="UP001066276">
    <property type="component" value="Chromosome 6"/>
</dbReference>
<evidence type="ECO:0000256" key="1">
    <source>
        <dbReference type="SAM" id="MobiDB-lite"/>
    </source>
</evidence>
<feature type="compositionally biased region" description="Pro residues" evidence="1">
    <location>
        <begin position="19"/>
        <end position="29"/>
    </location>
</feature>
<feature type="region of interest" description="Disordered" evidence="1">
    <location>
        <begin position="71"/>
        <end position="145"/>
    </location>
</feature>
<feature type="compositionally biased region" description="Basic and acidic residues" evidence="1">
    <location>
        <begin position="77"/>
        <end position="87"/>
    </location>
</feature>
<keyword evidence="3" id="KW-1185">Reference proteome</keyword>
<comment type="caution">
    <text evidence="2">The sequence shown here is derived from an EMBL/GenBank/DDBJ whole genome shotgun (WGS) entry which is preliminary data.</text>
</comment>
<feature type="region of interest" description="Disordered" evidence="1">
    <location>
        <begin position="1"/>
        <end position="33"/>
    </location>
</feature>
<sequence>MAPPGAPIPLLAQRSRPEPLLPPRMPPGPFTSVPERKSAFARFQEASTPLLLWRSPSWIFRVSEPLCFAASNSGRGLDSRRQHDRQSPHTLSPTAGWVAGPGICRIPRDGESRTGASRRGCYRHGVRPRPPSDSVHDVRKTHQIV</sequence>
<evidence type="ECO:0000313" key="3">
    <source>
        <dbReference type="Proteomes" id="UP001066276"/>
    </source>
</evidence>
<feature type="compositionally biased region" description="Basic and acidic residues" evidence="1">
    <location>
        <begin position="134"/>
        <end position="145"/>
    </location>
</feature>
<organism evidence="2 3">
    <name type="scientific">Pleurodeles waltl</name>
    <name type="common">Iberian ribbed newt</name>
    <dbReference type="NCBI Taxonomy" id="8319"/>
    <lineage>
        <taxon>Eukaryota</taxon>
        <taxon>Metazoa</taxon>
        <taxon>Chordata</taxon>
        <taxon>Craniata</taxon>
        <taxon>Vertebrata</taxon>
        <taxon>Euteleostomi</taxon>
        <taxon>Amphibia</taxon>
        <taxon>Batrachia</taxon>
        <taxon>Caudata</taxon>
        <taxon>Salamandroidea</taxon>
        <taxon>Salamandridae</taxon>
        <taxon>Pleurodelinae</taxon>
        <taxon>Pleurodeles</taxon>
    </lineage>
</organism>
<evidence type="ECO:0000313" key="2">
    <source>
        <dbReference type="EMBL" id="KAJ1144009.1"/>
    </source>
</evidence>
<gene>
    <name evidence="2" type="ORF">NDU88_010311</name>
</gene>
<dbReference type="EMBL" id="JANPWB010000010">
    <property type="protein sequence ID" value="KAJ1144009.1"/>
    <property type="molecule type" value="Genomic_DNA"/>
</dbReference>
<name>A0AAV7QW07_PLEWA</name>
<protein>
    <submittedName>
        <fullName evidence="2">Uncharacterized protein</fullName>
    </submittedName>
</protein>
<dbReference type="AlphaFoldDB" id="A0AAV7QW07"/>
<proteinExistence type="predicted"/>
<accession>A0AAV7QW07</accession>
<reference evidence="2" key="1">
    <citation type="journal article" date="2022" name="bioRxiv">
        <title>Sequencing and chromosome-scale assembly of the giantPleurodeles waltlgenome.</title>
        <authorList>
            <person name="Brown T."/>
            <person name="Elewa A."/>
            <person name="Iarovenko S."/>
            <person name="Subramanian E."/>
            <person name="Araus A.J."/>
            <person name="Petzold A."/>
            <person name="Susuki M."/>
            <person name="Suzuki K.-i.T."/>
            <person name="Hayashi T."/>
            <person name="Toyoda A."/>
            <person name="Oliveira C."/>
            <person name="Osipova E."/>
            <person name="Leigh N.D."/>
            <person name="Simon A."/>
            <person name="Yun M.H."/>
        </authorList>
    </citation>
    <scope>NUCLEOTIDE SEQUENCE</scope>
    <source>
        <strain evidence="2">20211129_DDA</strain>
        <tissue evidence="2">Liver</tissue>
    </source>
</reference>